<feature type="domain" description="Antitoxin Xre/MbcA/ParS-like toxin-binding" evidence="1">
    <location>
        <begin position="99"/>
        <end position="143"/>
    </location>
</feature>
<accession>A0A2Z4PU17</accession>
<gene>
    <name evidence="2" type="ORF">A8139_14695</name>
</gene>
<evidence type="ECO:0000259" key="1">
    <source>
        <dbReference type="Pfam" id="PF09722"/>
    </source>
</evidence>
<evidence type="ECO:0000313" key="3">
    <source>
        <dbReference type="Proteomes" id="UP000249898"/>
    </source>
</evidence>
<reference evidence="2 3" key="1">
    <citation type="submission" date="2016-06" db="EMBL/GenBank/DDBJ databases">
        <title>The sequenced genome of the ice-adhering bacterium Marinomonas primoryensis, from Antarctica.</title>
        <authorList>
            <person name="Graham L."/>
            <person name="Vance T.D.R."/>
            <person name="Davies P.L."/>
        </authorList>
    </citation>
    <scope>NUCLEOTIDE SEQUENCE [LARGE SCALE GENOMIC DNA]</scope>
    <source>
        <strain evidence="2 3">AceL</strain>
    </source>
</reference>
<dbReference type="InterPro" id="IPR024467">
    <property type="entry name" value="Xre/MbcA/ParS-like_toxin-bd"/>
</dbReference>
<protein>
    <recommendedName>
        <fullName evidence="1">Antitoxin Xre/MbcA/ParS-like toxin-binding domain-containing protein</fullName>
    </recommendedName>
</protein>
<name>A0A2Z4PU17_9GAMM</name>
<organism evidence="2 3">
    <name type="scientific">Marinomonas primoryensis</name>
    <dbReference type="NCBI Taxonomy" id="178399"/>
    <lineage>
        <taxon>Bacteria</taxon>
        <taxon>Pseudomonadati</taxon>
        <taxon>Pseudomonadota</taxon>
        <taxon>Gammaproteobacteria</taxon>
        <taxon>Oceanospirillales</taxon>
        <taxon>Oceanospirillaceae</taxon>
        <taxon>Marinomonas</taxon>
    </lineage>
</organism>
<dbReference type="EMBL" id="CP016181">
    <property type="protein sequence ID" value="AWY01088.1"/>
    <property type="molecule type" value="Genomic_DNA"/>
</dbReference>
<proteinExistence type="predicted"/>
<sequence length="146" mass="16272">MMAKTIEVQSKLELINDLFPGFDIMSPSDYSAIIRSGITGEKLKAITRLTGEKDLIARAIGVSSSQLYRCYHVKRLPSHVTVNLVGMLQVFVHVMNIYDSVNLAKEWINSQIPALGGQVPKNILHTTEGREIISQILRKLESGDYS</sequence>
<dbReference type="Proteomes" id="UP000249898">
    <property type="component" value="Chromosome"/>
</dbReference>
<dbReference type="OrthoDB" id="1551317at2"/>
<dbReference type="Pfam" id="PF09722">
    <property type="entry name" value="Xre_MbcA_ParS_C"/>
    <property type="match status" value="1"/>
</dbReference>
<dbReference type="RefSeq" id="WP_112139308.1">
    <property type="nucleotide sequence ID" value="NZ_CP016181.1"/>
</dbReference>
<dbReference type="AlphaFoldDB" id="A0A2Z4PU17"/>
<evidence type="ECO:0000313" key="2">
    <source>
        <dbReference type="EMBL" id="AWY01088.1"/>
    </source>
</evidence>